<reference evidence="2 3" key="1">
    <citation type="submission" date="2015-11" db="EMBL/GenBank/DDBJ databases">
        <title>Draft genome sequence of Agrobacterium sp. R89-1.</title>
        <authorList>
            <person name="Zahradnik J."/>
            <person name="Kyslikova E."/>
            <person name="Palyzova A."/>
            <person name="Kyslik P."/>
        </authorList>
    </citation>
    <scope>NUCLEOTIDE SEQUENCE [LARGE SCALE GENOMIC DNA]</scope>
    <source>
        <strain evidence="2 3">R89-1</strain>
    </source>
</reference>
<evidence type="ECO:0000256" key="1">
    <source>
        <dbReference type="SAM" id="MobiDB-lite"/>
    </source>
</evidence>
<evidence type="ECO:0000313" key="2">
    <source>
        <dbReference type="EMBL" id="KXG87551.1"/>
    </source>
</evidence>
<keyword evidence="3" id="KW-1185">Reference proteome</keyword>
<proteinExistence type="predicted"/>
<dbReference type="AlphaFoldDB" id="A0A135P802"/>
<gene>
    <name evidence="2" type="ORF">ATO67_18025</name>
</gene>
<accession>A0A135P802</accession>
<dbReference type="EMBL" id="LNUW01000004">
    <property type="protein sequence ID" value="KXG87551.1"/>
    <property type="molecule type" value="Genomic_DNA"/>
</dbReference>
<feature type="region of interest" description="Disordered" evidence="1">
    <location>
        <begin position="35"/>
        <end position="67"/>
    </location>
</feature>
<feature type="compositionally biased region" description="Low complexity" evidence="1">
    <location>
        <begin position="39"/>
        <end position="52"/>
    </location>
</feature>
<sequence>MAEGDAGSEDVATVRVGAGRGLDADRAMAGEDGVRTDAARGAAPAAGVSRAVDAARDESAAAYGSAR</sequence>
<organism evidence="2 3">
    <name type="scientific">Agrobacterium bohemicum</name>
    <dbReference type="NCBI Taxonomy" id="2052828"/>
    <lineage>
        <taxon>Bacteria</taxon>
        <taxon>Pseudomonadati</taxon>
        <taxon>Pseudomonadota</taxon>
        <taxon>Alphaproteobacteria</taxon>
        <taxon>Hyphomicrobiales</taxon>
        <taxon>Rhizobiaceae</taxon>
        <taxon>Rhizobium/Agrobacterium group</taxon>
        <taxon>Agrobacterium</taxon>
    </lineage>
</organism>
<name>A0A135P802_9HYPH</name>
<evidence type="ECO:0000313" key="3">
    <source>
        <dbReference type="Proteomes" id="UP000070498"/>
    </source>
</evidence>
<protein>
    <submittedName>
        <fullName evidence="2">Uncharacterized protein</fullName>
    </submittedName>
</protein>
<dbReference type="Proteomes" id="UP000070498">
    <property type="component" value="Unassembled WGS sequence"/>
</dbReference>
<comment type="caution">
    <text evidence="2">The sequence shown here is derived from an EMBL/GenBank/DDBJ whole genome shotgun (WGS) entry which is preliminary data.</text>
</comment>